<organism evidence="9">
    <name type="scientific">Blautia hansenii</name>
    <name type="common">Ruminococcus hansenii</name>
    <dbReference type="NCBI Taxonomy" id="1322"/>
    <lineage>
        <taxon>Bacteria</taxon>
        <taxon>Bacillati</taxon>
        <taxon>Bacillota</taxon>
        <taxon>Clostridia</taxon>
        <taxon>Lachnospirales</taxon>
        <taxon>Lachnospiraceae</taxon>
        <taxon>Blautia</taxon>
    </lineage>
</organism>
<feature type="domain" description="ABC3 transporter permease C-terminal" evidence="8">
    <location>
        <begin position="65"/>
        <end position="181"/>
    </location>
</feature>
<feature type="transmembrane region" description="Helical" evidence="6">
    <location>
        <begin position="58"/>
        <end position="82"/>
    </location>
</feature>
<feature type="transmembrane region" description="Helical" evidence="6">
    <location>
        <begin position="21"/>
        <end position="38"/>
    </location>
</feature>
<evidence type="ECO:0000256" key="7">
    <source>
        <dbReference type="SAM" id="Coils"/>
    </source>
</evidence>
<dbReference type="InterPro" id="IPR003838">
    <property type="entry name" value="ABC3_permease_C"/>
</dbReference>
<feature type="transmembrane region" description="Helical" evidence="6">
    <location>
        <begin position="200"/>
        <end position="221"/>
    </location>
</feature>
<dbReference type="GO" id="GO:0005886">
    <property type="term" value="C:plasma membrane"/>
    <property type="evidence" value="ECO:0007669"/>
    <property type="project" value="UniProtKB-SubCell"/>
</dbReference>
<evidence type="ECO:0000256" key="4">
    <source>
        <dbReference type="ARBA" id="ARBA00022989"/>
    </source>
</evidence>
<dbReference type="Pfam" id="PF02687">
    <property type="entry name" value="FtsX"/>
    <property type="match status" value="1"/>
</dbReference>
<reference evidence="9" key="1">
    <citation type="submission" date="2019-11" db="EMBL/GenBank/DDBJ databases">
        <authorList>
            <person name="Feng L."/>
        </authorList>
    </citation>
    <scope>NUCLEOTIDE SEQUENCE</scope>
    <source>
        <strain evidence="9">BhanseniiLFYP23</strain>
    </source>
</reference>
<keyword evidence="7" id="KW-0175">Coiled coil</keyword>
<keyword evidence="4 6" id="KW-1133">Transmembrane helix</keyword>
<keyword evidence="3 6" id="KW-0812">Transmembrane</keyword>
<evidence type="ECO:0000313" key="9">
    <source>
        <dbReference type="EMBL" id="VYT07998.1"/>
    </source>
</evidence>
<feature type="transmembrane region" description="Helical" evidence="6">
    <location>
        <begin position="540"/>
        <end position="567"/>
    </location>
</feature>
<comment type="subcellular location">
    <subcellularLocation>
        <location evidence="1 6">Cell membrane</location>
        <topology evidence="1 6">Multi-pass membrane protein</topology>
    </subcellularLocation>
</comment>
<gene>
    <name evidence="9" type="primary">bceB_1</name>
    <name evidence="9" type="ORF">BHLFYP23_00066</name>
</gene>
<comment type="similarity">
    <text evidence="6">Belongs to the ABC-4 integral membrane protein family.</text>
</comment>
<proteinExistence type="inferred from homology"/>
<keyword evidence="5 6" id="KW-0472">Membrane</keyword>
<keyword evidence="6" id="KW-0813">Transport</keyword>
<feature type="transmembrane region" description="Helical" evidence="6">
    <location>
        <begin position="286"/>
        <end position="311"/>
    </location>
</feature>
<dbReference type="PIRSF" id="PIRSF018968">
    <property type="entry name" value="ABC_permease_BceB"/>
    <property type="match status" value="1"/>
</dbReference>
<dbReference type="EMBL" id="CACRSY010000012">
    <property type="protein sequence ID" value="VYT07998.1"/>
    <property type="molecule type" value="Genomic_DNA"/>
</dbReference>
<accession>A0A6N2TQV7</accession>
<dbReference type="InterPro" id="IPR052536">
    <property type="entry name" value="ABC-4_Integral_Memb_Prot"/>
</dbReference>
<feature type="transmembrane region" description="Helical" evidence="6">
    <location>
        <begin position="160"/>
        <end position="179"/>
    </location>
</feature>
<dbReference type="InterPro" id="IPR027022">
    <property type="entry name" value="ABC_permease_BceB-typ"/>
</dbReference>
<feature type="coiled-coil region" evidence="7">
    <location>
        <begin position="501"/>
        <end position="528"/>
    </location>
</feature>
<dbReference type="AlphaFoldDB" id="A0A6N2TQV7"/>
<dbReference type="PANTHER" id="PTHR46795">
    <property type="entry name" value="ABC TRANSPORTER PERMEASE-RELATED-RELATED"/>
    <property type="match status" value="1"/>
</dbReference>
<feature type="transmembrane region" description="Helical" evidence="6">
    <location>
        <begin position="601"/>
        <end position="632"/>
    </location>
</feature>
<feature type="transmembrane region" description="Helical" evidence="6">
    <location>
        <begin position="227"/>
        <end position="254"/>
    </location>
</feature>
<evidence type="ECO:0000256" key="3">
    <source>
        <dbReference type="ARBA" id="ARBA00022692"/>
    </source>
</evidence>
<dbReference type="PANTHER" id="PTHR46795:SF3">
    <property type="entry name" value="ABC TRANSPORTER PERMEASE"/>
    <property type="match status" value="1"/>
</dbReference>
<feature type="transmembrane region" description="Helical" evidence="6">
    <location>
        <begin position="638"/>
        <end position="659"/>
    </location>
</feature>
<evidence type="ECO:0000259" key="8">
    <source>
        <dbReference type="Pfam" id="PF02687"/>
    </source>
</evidence>
<evidence type="ECO:0000256" key="6">
    <source>
        <dbReference type="PIRNR" id="PIRNR018968"/>
    </source>
</evidence>
<evidence type="ECO:0000256" key="5">
    <source>
        <dbReference type="ARBA" id="ARBA00023136"/>
    </source>
</evidence>
<dbReference type="RefSeq" id="WP_156342382.1">
    <property type="nucleotide sequence ID" value="NZ_CACRSY010000012.1"/>
</dbReference>
<name>A0A6N2TQV7_BLAHA</name>
<dbReference type="GO" id="GO:0055085">
    <property type="term" value="P:transmembrane transport"/>
    <property type="evidence" value="ECO:0007669"/>
    <property type="project" value="UniProtKB-UniRule"/>
</dbReference>
<keyword evidence="2 6" id="KW-1003">Cell membrane</keyword>
<protein>
    <submittedName>
        <fullName evidence="9">Bacitracin export permease protein BceB</fullName>
    </submittedName>
</protein>
<feature type="transmembrane region" description="Helical" evidence="6">
    <location>
        <begin position="103"/>
        <end position="129"/>
    </location>
</feature>
<evidence type="ECO:0000256" key="2">
    <source>
        <dbReference type="ARBA" id="ARBA00022475"/>
    </source>
</evidence>
<sequence length="674" mass="77027">MKIGFYPKLAWTGIKKNKKIYVPYMFACIGMIMMFYMICFLSTSEIVRGMLGGETMQMTLSFGCLVISVFALIFLFYTNSFLMKRRYKEFGLYHILGMGKKNVAYVMVWECIQITTITLICGIGGGIFFSKLGELAMIKMLGGKADFHFTISVSSAKDTITVFLPIFLLILLKCLFQIFRMKPVELLKSAQVGEKPPKSNWVLTVLGIVILAGAYIIALSIEEPMQVIGMFFVAVIMVIGATYLLFEAGSVVLCKILKNNKRYYYKSNHFISVSTMMFRMKRNGEGLASICILSTMVLVMVSAVSCLYMGAEDFLNSRYPQELVIDVQTEDEEKVEEFYNIVSEVLEETQTEKEDELFYTYLGAAGYLDGSELAMSPERMESYGTDVYKHIRQLFFIPVEDYNRLMGKQETLKENEILLYNTKLEYEEDILALENGREWKIKKNVPKFVDNGLDVMQTISSMFIFVKDKETLSEIRQECEQLSGMENAMDNYRGINLKADAEKQIEVAQELQKRGAEFEQQNENLHVMVESRETERAGFYALYGGMFILGILLGIVFIVGMVLIMYYKQVTEGYEDQQRFEILQKVGMSHRDIRKSINSQVLTVFFTPLIAAGIHTAFAFPMMSKIIVLFGINNQKLLLIVTAACYIIFTLFYVAMYLVTSRAYYGIVSNKKED</sequence>
<evidence type="ECO:0000256" key="1">
    <source>
        <dbReference type="ARBA" id="ARBA00004651"/>
    </source>
</evidence>